<gene>
    <name evidence="2" type="ORF">THAOC_23257</name>
</gene>
<reference evidence="2 3" key="1">
    <citation type="journal article" date="2012" name="Genome Biol.">
        <title>Genome and low-iron response of an oceanic diatom adapted to chronic iron limitation.</title>
        <authorList>
            <person name="Lommer M."/>
            <person name="Specht M."/>
            <person name="Roy A.S."/>
            <person name="Kraemer L."/>
            <person name="Andreson R."/>
            <person name="Gutowska M.A."/>
            <person name="Wolf J."/>
            <person name="Bergner S.V."/>
            <person name="Schilhabel M.B."/>
            <person name="Klostermeier U.C."/>
            <person name="Beiko R.G."/>
            <person name="Rosenstiel P."/>
            <person name="Hippler M."/>
            <person name="Laroche J."/>
        </authorList>
    </citation>
    <scope>NUCLEOTIDE SEQUENCE [LARGE SCALE GENOMIC DNA]</scope>
    <source>
        <strain evidence="2 3">CCMP1005</strain>
    </source>
</reference>
<accession>K0RWH7</accession>
<name>K0RWH7_THAOC</name>
<dbReference type="OrthoDB" id="10572016at2759"/>
<keyword evidence="1" id="KW-0472">Membrane</keyword>
<feature type="transmembrane region" description="Helical" evidence="1">
    <location>
        <begin position="25"/>
        <end position="55"/>
    </location>
</feature>
<evidence type="ECO:0000313" key="3">
    <source>
        <dbReference type="Proteomes" id="UP000266841"/>
    </source>
</evidence>
<dbReference type="AlphaFoldDB" id="K0RWH7"/>
<evidence type="ECO:0000256" key="1">
    <source>
        <dbReference type="SAM" id="Phobius"/>
    </source>
</evidence>
<protein>
    <submittedName>
        <fullName evidence="2">Uncharacterized protein</fullName>
    </submittedName>
</protein>
<keyword evidence="1" id="KW-0812">Transmembrane</keyword>
<dbReference type="Proteomes" id="UP000266841">
    <property type="component" value="Unassembled WGS sequence"/>
</dbReference>
<feature type="non-terminal residue" evidence="2">
    <location>
        <position position="123"/>
    </location>
</feature>
<dbReference type="EMBL" id="AGNL01030510">
    <property type="protein sequence ID" value="EJK56784.1"/>
    <property type="molecule type" value="Genomic_DNA"/>
</dbReference>
<comment type="caution">
    <text evidence="2">The sequence shown here is derived from an EMBL/GenBank/DDBJ whole genome shotgun (WGS) entry which is preliminary data.</text>
</comment>
<sequence>MVTGLAIEAPAYDRPHLSPIQLSVLLLYSLVGVAMQSITGSLLTGAVLCIPALVYEIGRPSLPTREEAVMDAKLDLAVREFVKERVLLYGQDEMPNGASQVRRDEATNERELVAAFRGEMPEE</sequence>
<organism evidence="2 3">
    <name type="scientific">Thalassiosira oceanica</name>
    <name type="common">Marine diatom</name>
    <dbReference type="NCBI Taxonomy" id="159749"/>
    <lineage>
        <taxon>Eukaryota</taxon>
        <taxon>Sar</taxon>
        <taxon>Stramenopiles</taxon>
        <taxon>Ochrophyta</taxon>
        <taxon>Bacillariophyta</taxon>
        <taxon>Coscinodiscophyceae</taxon>
        <taxon>Thalassiosirophycidae</taxon>
        <taxon>Thalassiosirales</taxon>
        <taxon>Thalassiosiraceae</taxon>
        <taxon>Thalassiosira</taxon>
    </lineage>
</organism>
<evidence type="ECO:0000313" key="2">
    <source>
        <dbReference type="EMBL" id="EJK56784.1"/>
    </source>
</evidence>
<keyword evidence="3" id="KW-1185">Reference proteome</keyword>
<proteinExistence type="predicted"/>
<keyword evidence="1" id="KW-1133">Transmembrane helix</keyword>